<proteinExistence type="predicted"/>
<dbReference type="AlphaFoldDB" id="A0A061R6V1"/>
<feature type="non-terminal residue" evidence="1">
    <location>
        <position position="90"/>
    </location>
</feature>
<organism evidence="1">
    <name type="scientific">Tetraselmis sp. GSL018</name>
    <dbReference type="NCBI Taxonomy" id="582737"/>
    <lineage>
        <taxon>Eukaryota</taxon>
        <taxon>Viridiplantae</taxon>
        <taxon>Chlorophyta</taxon>
        <taxon>core chlorophytes</taxon>
        <taxon>Chlorodendrophyceae</taxon>
        <taxon>Chlorodendrales</taxon>
        <taxon>Chlorodendraceae</taxon>
        <taxon>Tetraselmis</taxon>
    </lineage>
</organism>
<feature type="non-terminal residue" evidence="1">
    <location>
        <position position="1"/>
    </location>
</feature>
<evidence type="ECO:0000313" key="1">
    <source>
        <dbReference type="EMBL" id="JAC66494.1"/>
    </source>
</evidence>
<protein>
    <submittedName>
        <fullName evidence="1">Uncharacterized protein</fullName>
    </submittedName>
</protein>
<accession>A0A061R6V1</accession>
<name>A0A061R6V1_9CHLO</name>
<sequence length="90" mass="9327">SGARSSAWTGCECYPHKPLVSTQAAGGLSDARGAPLLSAVFSPVWRAALSDAGRGPCTRKAVPGQTLFPFTHLPLLGGCADEQQPRPPLL</sequence>
<dbReference type="EMBL" id="GBEZ01020146">
    <property type="protein sequence ID" value="JAC66494.1"/>
    <property type="molecule type" value="Transcribed_RNA"/>
</dbReference>
<reference evidence="1" key="1">
    <citation type="submission" date="2014-05" db="EMBL/GenBank/DDBJ databases">
        <title>The transcriptome of the halophilic microalga Tetraselmis sp. GSL018 isolated from the Great Salt Lake, Utah.</title>
        <authorList>
            <person name="Jinkerson R.E."/>
            <person name="D'Adamo S."/>
            <person name="Posewitz M.C."/>
        </authorList>
    </citation>
    <scope>NUCLEOTIDE SEQUENCE</scope>
    <source>
        <strain evidence="1">GSL018</strain>
    </source>
</reference>
<gene>
    <name evidence="1" type="ORF">TSPGSL018_13508</name>
</gene>